<keyword evidence="1" id="KW-0812">Transmembrane</keyword>
<keyword evidence="1" id="KW-0472">Membrane</keyword>
<keyword evidence="1" id="KW-1133">Transmembrane helix</keyword>
<dbReference type="Proteomes" id="UP001328107">
    <property type="component" value="Unassembled WGS sequence"/>
</dbReference>
<evidence type="ECO:0000313" key="3">
    <source>
        <dbReference type="Proteomes" id="UP001328107"/>
    </source>
</evidence>
<feature type="transmembrane region" description="Helical" evidence="1">
    <location>
        <begin position="53"/>
        <end position="71"/>
    </location>
</feature>
<reference evidence="3" key="1">
    <citation type="submission" date="2022-10" db="EMBL/GenBank/DDBJ databases">
        <title>Genome assembly of Pristionchus species.</title>
        <authorList>
            <person name="Yoshida K."/>
            <person name="Sommer R.J."/>
        </authorList>
    </citation>
    <scope>NUCLEOTIDE SEQUENCE [LARGE SCALE GENOMIC DNA]</scope>
    <source>
        <strain evidence="3">RS5460</strain>
    </source>
</reference>
<accession>A0AAN4Z5K7</accession>
<keyword evidence="3" id="KW-1185">Reference proteome</keyword>
<gene>
    <name evidence="2" type="ORF">PMAYCL1PPCAC_01290</name>
</gene>
<evidence type="ECO:0000256" key="1">
    <source>
        <dbReference type="SAM" id="Phobius"/>
    </source>
</evidence>
<name>A0AAN4Z5K7_9BILA</name>
<dbReference type="EMBL" id="BTRK01000001">
    <property type="protein sequence ID" value="GMR31095.1"/>
    <property type="molecule type" value="Genomic_DNA"/>
</dbReference>
<feature type="transmembrane region" description="Helical" evidence="1">
    <location>
        <begin position="92"/>
        <end position="108"/>
    </location>
</feature>
<comment type="caution">
    <text evidence="2">The sequence shown here is derived from an EMBL/GenBank/DDBJ whole genome shotgun (WGS) entry which is preliminary data.</text>
</comment>
<feature type="transmembrane region" description="Helical" evidence="1">
    <location>
        <begin position="12"/>
        <end position="33"/>
    </location>
</feature>
<protein>
    <submittedName>
        <fullName evidence="2">Uncharacterized protein</fullName>
    </submittedName>
</protein>
<sequence length="151" mass="17013">MRLVTERIRSLCWISCNAITALFILSPILIAILAAPRVSFRYSCLLPLARLLLYFYAVISVTSCLMLLFLSDEIVDSKHNYTFKIYLKVIKIFRLGVLSGTSGASFGECPMVCLFTVICILLSGCLISGVAYVVEELEEMRRMSYWTDTSI</sequence>
<dbReference type="AlphaFoldDB" id="A0AAN4Z5K7"/>
<feature type="transmembrane region" description="Helical" evidence="1">
    <location>
        <begin position="114"/>
        <end position="134"/>
    </location>
</feature>
<organism evidence="2 3">
    <name type="scientific">Pristionchus mayeri</name>
    <dbReference type="NCBI Taxonomy" id="1317129"/>
    <lineage>
        <taxon>Eukaryota</taxon>
        <taxon>Metazoa</taxon>
        <taxon>Ecdysozoa</taxon>
        <taxon>Nematoda</taxon>
        <taxon>Chromadorea</taxon>
        <taxon>Rhabditida</taxon>
        <taxon>Rhabditina</taxon>
        <taxon>Diplogasteromorpha</taxon>
        <taxon>Diplogasteroidea</taxon>
        <taxon>Neodiplogasteridae</taxon>
        <taxon>Pristionchus</taxon>
    </lineage>
</organism>
<evidence type="ECO:0000313" key="2">
    <source>
        <dbReference type="EMBL" id="GMR31095.1"/>
    </source>
</evidence>
<proteinExistence type="predicted"/>